<evidence type="ECO:0000313" key="3">
    <source>
        <dbReference type="Proteomes" id="UP001642409"/>
    </source>
</evidence>
<dbReference type="EMBL" id="CAXDID020000106">
    <property type="protein sequence ID" value="CAL6027993.1"/>
    <property type="molecule type" value="Genomic_DNA"/>
</dbReference>
<proteinExistence type="predicted"/>
<sequence>MTLFPALNLEALRVAADMLVPRFIPAIPKIVTKIASEYYNLEILPQYKCVHKQIYHLNHFQMAQTNDCEILKRNIGSRTPVFPLSKQAQSIIYHVIQVRYLVRPIYKG</sequence>
<comment type="caution">
    <text evidence="1">The sequence shown here is derived from an EMBL/GenBank/DDBJ whole genome shotgun (WGS) entry which is preliminary data.</text>
</comment>
<evidence type="ECO:0000313" key="1">
    <source>
        <dbReference type="EMBL" id="CAI9959444.1"/>
    </source>
</evidence>
<dbReference type="Proteomes" id="UP001642409">
    <property type="component" value="Unassembled WGS sequence"/>
</dbReference>
<protein>
    <submittedName>
        <fullName evidence="2">Hypothetical_protein</fullName>
    </submittedName>
</protein>
<reference evidence="2 3" key="2">
    <citation type="submission" date="2024-07" db="EMBL/GenBank/DDBJ databases">
        <authorList>
            <person name="Akdeniz Z."/>
        </authorList>
    </citation>
    <scope>NUCLEOTIDE SEQUENCE [LARGE SCALE GENOMIC DNA]</scope>
</reference>
<keyword evidence="3" id="KW-1185">Reference proteome</keyword>
<organism evidence="1">
    <name type="scientific">Hexamita inflata</name>
    <dbReference type="NCBI Taxonomy" id="28002"/>
    <lineage>
        <taxon>Eukaryota</taxon>
        <taxon>Metamonada</taxon>
        <taxon>Diplomonadida</taxon>
        <taxon>Hexamitidae</taxon>
        <taxon>Hexamitinae</taxon>
        <taxon>Hexamita</taxon>
    </lineage>
</organism>
<name>A0AA86QHF1_9EUKA</name>
<dbReference type="AlphaFoldDB" id="A0AA86QHF1"/>
<dbReference type="EMBL" id="CATOUU010000918">
    <property type="protein sequence ID" value="CAI9959444.1"/>
    <property type="molecule type" value="Genomic_DNA"/>
</dbReference>
<gene>
    <name evidence="2" type="ORF">HINF_LOCUS31591</name>
    <name evidence="1" type="ORF">HINF_LOCUS47089</name>
</gene>
<reference evidence="1" key="1">
    <citation type="submission" date="2023-06" db="EMBL/GenBank/DDBJ databases">
        <authorList>
            <person name="Kurt Z."/>
        </authorList>
    </citation>
    <scope>NUCLEOTIDE SEQUENCE</scope>
</reference>
<evidence type="ECO:0000313" key="2">
    <source>
        <dbReference type="EMBL" id="CAL6027993.1"/>
    </source>
</evidence>
<accession>A0AA86QHF1</accession>